<evidence type="ECO:0000313" key="1">
    <source>
        <dbReference type="EMBL" id="HAJ5959744.1"/>
    </source>
</evidence>
<name>A0A831GRD1_ECOLX</name>
<gene>
    <name evidence="1" type="ORF">HMV95_15940</name>
</gene>
<reference evidence="1" key="2">
    <citation type="submission" date="2018-12" db="EMBL/GenBank/DDBJ databases">
        <authorList>
            <consortium name="NCBI Pathogen Detection Project"/>
        </authorList>
    </citation>
    <scope>NUCLEOTIDE SEQUENCE</scope>
    <source>
        <strain evidence="1">EuSCAPE_DE065</strain>
    </source>
</reference>
<dbReference type="AlphaFoldDB" id="A0A831GRD1"/>
<dbReference type="EMBL" id="DABHXT010000025">
    <property type="protein sequence ID" value="HAJ5959744.1"/>
    <property type="molecule type" value="Genomic_DNA"/>
</dbReference>
<dbReference type="Proteomes" id="UP000846355">
    <property type="component" value="Unassembled WGS sequence"/>
</dbReference>
<feature type="non-terminal residue" evidence="1">
    <location>
        <position position="1"/>
    </location>
</feature>
<organism evidence="1">
    <name type="scientific">Escherichia coli</name>
    <dbReference type="NCBI Taxonomy" id="562"/>
    <lineage>
        <taxon>Bacteria</taxon>
        <taxon>Pseudomonadati</taxon>
        <taxon>Pseudomonadota</taxon>
        <taxon>Gammaproteobacteria</taxon>
        <taxon>Enterobacterales</taxon>
        <taxon>Enterobacteriaceae</taxon>
        <taxon>Escherichia</taxon>
    </lineage>
</organism>
<comment type="caution">
    <text evidence="1">The sequence shown here is derived from an EMBL/GenBank/DDBJ whole genome shotgun (WGS) entry which is preliminary data.</text>
</comment>
<reference evidence="1" key="1">
    <citation type="journal article" date="2018" name="Genome Biol.">
        <title>SKESA: strategic k-mer extension for scrupulous assemblies.</title>
        <authorList>
            <person name="Souvorov A."/>
            <person name="Agarwala R."/>
            <person name="Lipman D.J."/>
        </authorList>
    </citation>
    <scope>NUCLEOTIDE SEQUENCE [LARGE SCALE GENOMIC DNA]</scope>
    <source>
        <strain evidence="1">EuSCAPE_DE065</strain>
    </source>
</reference>
<protein>
    <submittedName>
        <fullName evidence="1">Tail fiber domain-containing protein</fullName>
    </submittedName>
</protein>
<accession>A0A831GRD1</accession>
<sequence length="25" mass="2781">TRISTLENQVSELVALVRQLTGSEH</sequence>
<proteinExistence type="predicted"/>